<feature type="domain" description="DUF1254" evidence="1">
    <location>
        <begin position="46"/>
        <end position="85"/>
    </location>
</feature>
<dbReference type="RefSeq" id="WP_230740731.1">
    <property type="nucleotide sequence ID" value="NZ_JAJNDB010000011.1"/>
</dbReference>
<dbReference type="SUPFAM" id="SSF160935">
    <property type="entry name" value="VPA0735-like"/>
    <property type="match status" value="1"/>
</dbReference>
<dbReference type="EMBL" id="JAJNDB010000011">
    <property type="protein sequence ID" value="MCD2198097.1"/>
    <property type="molecule type" value="Genomic_DNA"/>
</dbReference>
<gene>
    <name evidence="2" type="ORF">LQ327_32475</name>
</gene>
<dbReference type="Gene3D" id="2.60.40.1610">
    <property type="entry name" value="Domain of unknown function DUF1254"/>
    <property type="match status" value="1"/>
</dbReference>
<sequence length="124" mass="13461">MDADTDELRATITEAFVYAYPMLANYRTLHSQVLDDSSAGFVGGFGRFRHYARLFTPADTDIVTANNDTPYSWAWLDLRAEPWVLGPGSWVLGPGSWVLGPGSWVLGPGSWVLGPGSWVLGPGS</sequence>
<protein>
    <submittedName>
        <fullName evidence="2">DUF1254 domain-containing protein</fullName>
    </submittedName>
</protein>
<proteinExistence type="predicted"/>
<organism evidence="2 3">
    <name type="scientific">Actinomycetospora endophytica</name>
    <dbReference type="NCBI Taxonomy" id="2291215"/>
    <lineage>
        <taxon>Bacteria</taxon>
        <taxon>Bacillati</taxon>
        <taxon>Actinomycetota</taxon>
        <taxon>Actinomycetes</taxon>
        <taxon>Pseudonocardiales</taxon>
        <taxon>Pseudonocardiaceae</taxon>
        <taxon>Actinomycetospora</taxon>
    </lineage>
</organism>
<name>A0ABS8PJI5_9PSEU</name>
<evidence type="ECO:0000313" key="3">
    <source>
        <dbReference type="Proteomes" id="UP001199469"/>
    </source>
</evidence>
<evidence type="ECO:0000313" key="2">
    <source>
        <dbReference type="EMBL" id="MCD2198097.1"/>
    </source>
</evidence>
<keyword evidence="3" id="KW-1185">Reference proteome</keyword>
<reference evidence="2 3" key="1">
    <citation type="submission" date="2021-11" db="EMBL/GenBank/DDBJ databases">
        <title>Draft genome sequence of Actinomycetospora sp. SF1 isolated from the rhizosphere soil.</title>
        <authorList>
            <person name="Duangmal K."/>
            <person name="Chantavorakit T."/>
        </authorList>
    </citation>
    <scope>NUCLEOTIDE SEQUENCE [LARGE SCALE GENOMIC DNA]</scope>
    <source>
        <strain evidence="2 3">TBRC 5722</strain>
    </source>
</reference>
<dbReference type="InterPro" id="IPR010679">
    <property type="entry name" value="DUF1254"/>
</dbReference>
<dbReference type="Pfam" id="PF06863">
    <property type="entry name" value="DUF1254"/>
    <property type="match status" value="1"/>
</dbReference>
<feature type="non-terminal residue" evidence="2">
    <location>
        <position position="124"/>
    </location>
</feature>
<evidence type="ECO:0000259" key="1">
    <source>
        <dbReference type="Pfam" id="PF06863"/>
    </source>
</evidence>
<accession>A0ABS8PJI5</accession>
<dbReference type="PANTHER" id="PTHR35846">
    <property type="entry name" value="PROTEIN CBG05131"/>
    <property type="match status" value="1"/>
</dbReference>
<dbReference type="InterPro" id="IPR037050">
    <property type="entry name" value="DUF1254_sf"/>
</dbReference>
<dbReference type="Proteomes" id="UP001199469">
    <property type="component" value="Unassembled WGS sequence"/>
</dbReference>
<comment type="caution">
    <text evidence="2">The sequence shown here is derived from an EMBL/GenBank/DDBJ whole genome shotgun (WGS) entry which is preliminary data.</text>
</comment>
<dbReference type="PANTHER" id="PTHR35846:SF3">
    <property type="entry name" value="RGS DOMAIN-CONTAINING PROTEIN"/>
    <property type="match status" value="1"/>
</dbReference>